<keyword evidence="5" id="KW-1185">Reference proteome</keyword>
<dbReference type="SUPFAM" id="SSF50630">
    <property type="entry name" value="Acid proteases"/>
    <property type="match status" value="1"/>
</dbReference>
<dbReference type="Proteomes" id="UP000799770">
    <property type="component" value="Unassembled WGS sequence"/>
</dbReference>
<dbReference type="GO" id="GO:0006508">
    <property type="term" value="P:proteolysis"/>
    <property type="evidence" value="ECO:0007669"/>
    <property type="project" value="InterPro"/>
</dbReference>
<dbReference type="Pfam" id="PF00026">
    <property type="entry name" value="Asp"/>
    <property type="match status" value="1"/>
</dbReference>
<keyword evidence="2" id="KW-0732">Signal</keyword>
<dbReference type="PROSITE" id="PS51767">
    <property type="entry name" value="PEPTIDASE_A1"/>
    <property type="match status" value="1"/>
</dbReference>
<evidence type="ECO:0000256" key="2">
    <source>
        <dbReference type="SAM" id="SignalP"/>
    </source>
</evidence>
<dbReference type="InterPro" id="IPR001461">
    <property type="entry name" value="Aspartic_peptidase_A1"/>
</dbReference>
<accession>A0A6A5Z199</accession>
<name>A0A6A5Z199_9PLEO</name>
<protein>
    <submittedName>
        <fullName evidence="4">Aspartic peptidase domain-containing protein</fullName>
    </submittedName>
</protein>
<dbReference type="EMBL" id="ML977330">
    <property type="protein sequence ID" value="KAF2112803.1"/>
    <property type="molecule type" value="Genomic_DNA"/>
</dbReference>
<dbReference type="AlphaFoldDB" id="A0A6A5Z199"/>
<comment type="similarity">
    <text evidence="1">Belongs to the peptidase A1 family.</text>
</comment>
<dbReference type="PANTHER" id="PTHR47966:SF51">
    <property type="entry name" value="BETA-SITE APP-CLEAVING ENZYME, ISOFORM A-RELATED"/>
    <property type="match status" value="1"/>
</dbReference>
<evidence type="ECO:0000259" key="3">
    <source>
        <dbReference type="PROSITE" id="PS51767"/>
    </source>
</evidence>
<organism evidence="4 5">
    <name type="scientific">Lophiotrema nucula</name>
    <dbReference type="NCBI Taxonomy" id="690887"/>
    <lineage>
        <taxon>Eukaryota</taxon>
        <taxon>Fungi</taxon>
        <taxon>Dikarya</taxon>
        <taxon>Ascomycota</taxon>
        <taxon>Pezizomycotina</taxon>
        <taxon>Dothideomycetes</taxon>
        <taxon>Pleosporomycetidae</taxon>
        <taxon>Pleosporales</taxon>
        <taxon>Lophiotremataceae</taxon>
        <taxon>Lophiotrema</taxon>
    </lineage>
</organism>
<dbReference type="PANTHER" id="PTHR47966">
    <property type="entry name" value="BETA-SITE APP-CLEAVING ENZYME, ISOFORM A-RELATED"/>
    <property type="match status" value="1"/>
</dbReference>
<feature type="signal peptide" evidence="2">
    <location>
        <begin position="1"/>
        <end position="16"/>
    </location>
</feature>
<dbReference type="Gene3D" id="2.40.70.10">
    <property type="entry name" value="Acid Proteases"/>
    <property type="match status" value="2"/>
</dbReference>
<reference evidence="4" key="1">
    <citation type="journal article" date="2020" name="Stud. Mycol.">
        <title>101 Dothideomycetes genomes: a test case for predicting lifestyles and emergence of pathogens.</title>
        <authorList>
            <person name="Haridas S."/>
            <person name="Albert R."/>
            <person name="Binder M."/>
            <person name="Bloem J."/>
            <person name="Labutti K."/>
            <person name="Salamov A."/>
            <person name="Andreopoulos B."/>
            <person name="Baker S."/>
            <person name="Barry K."/>
            <person name="Bills G."/>
            <person name="Bluhm B."/>
            <person name="Cannon C."/>
            <person name="Castanera R."/>
            <person name="Culley D."/>
            <person name="Daum C."/>
            <person name="Ezra D."/>
            <person name="Gonzalez J."/>
            <person name="Henrissat B."/>
            <person name="Kuo A."/>
            <person name="Liang C."/>
            <person name="Lipzen A."/>
            <person name="Lutzoni F."/>
            <person name="Magnuson J."/>
            <person name="Mondo S."/>
            <person name="Nolan M."/>
            <person name="Ohm R."/>
            <person name="Pangilinan J."/>
            <person name="Park H.-J."/>
            <person name="Ramirez L."/>
            <person name="Alfaro M."/>
            <person name="Sun H."/>
            <person name="Tritt A."/>
            <person name="Yoshinaga Y."/>
            <person name="Zwiers L.-H."/>
            <person name="Turgeon B."/>
            <person name="Goodwin S."/>
            <person name="Spatafora J."/>
            <person name="Crous P."/>
            <person name="Grigoriev I."/>
        </authorList>
    </citation>
    <scope>NUCLEOTIDE SEQUENCE</scope>
    <source>
        <strain evidence="4">CBS 627.86</strain>
    </source>
</reference>
<dbReference type="InterPro" id="IPR021109">
    <property type="entry name" value="Peptidase_aspartic_dom_sf"/>
</dbReference>
<evidence type="ECO:0000256" key="1">
    <source>
        <dbReference type="ARBA" id="ARBA00007447"/>
    </source>
</evidence>
<dbReference type="InterPro" id="IPR033121">
    <property type="entry name" value="PEPTIDASE_A1"/>
</dbReference>
<sequence length="399" mass="43538">MLFRYLLFASIRQASAIALPNTAGDQQVLPGHFGPVQFRAPLSDAALIAYSFEVAIGTPSQSAKVVLDIESPTSWVQSTACKSVLCTSYNHTGVNFSASHSYVADPQSEPALFDYANVAFGGVQADESFTIADLPVTGQSFVDVTSARPSTFFHWYFNYNGVLGLASYSGVWQTIKKRRLLPRKLFTIIPPHGVRDMDKPRSNGELILGALPPHSSPSDYIRLPLLKGNTPSARPPQHPWATSLEGLALHFNNSSNSNHSTFGPGSRAYFSTTLPSIHLPGNWVTLILSHVGPTTPMGFFRAFPCEKRNELPAIDFAIGGRNITFSGHDYTFQFVSSSRGSCVCAIGLESTDEAVVSGDIRTVGGKNALIGLGWPFMEHFHMVFDEDEEIIMLRRFGES</sequence>
<evidence type="ECO:0000313" key="4">
    <source>
        <dbReference type="EMBL" id="KAF2112803.1"/>
    </source>
</evidence>
<proteinExistence type="inferred from homology"/>
<dbReference type="OrthoDB" id="771136at2759"/>
<feature type="domain" description="Peptidase A1" evidence="3">
    <location>
        <begin position="50"/>
        <end position="394"/>
    </location>
</feature>
<dbReference type="GO" id="GO:0004190">
    <property type="term" value="F:aspartic-type endopeptidase activity"/>
    <property type="evidence" value="ECO:0007669"/>
    <property type="project" value="InterPro"/>
</dbReference>
<feature type="chain" id="PRO_5025616507" evidence="2">
    <location>
        <begin position="17"/>
        <end position="399"/>
    </location>
</feature>
<dbReference type="InterPro" id="IPR034164">
    <property type="entry name" value="Pepsin-like_dom"/>
</dbReference>
<gene>
    <name evidence="4" type="ORF">BDV96DRAFT_689543</name>
</gene>
<evidence type="ECO:0000313" key="5">
    <source>
        <dbReference type="Proteomes" id="UP000799770"/>
    </source>
</evidence>
<dbReference type="CDD" id="cd05471">
    <property type="entry name" value="pepsin_like"/>
    <property type="match status" value="1"/>
</dbReference>